<protein>
    <submittedName>
        <fullName evidence="2">Uncharacterized protein</fullName>
    </submittedName>
</protein>
<sequence length="223" mass="24637">MALSKDEKRRIYETEQLRLKAKKDSQKSSKAGCGCVVLVILGIIAAGGAWLSMREESPEWWSWLKPRRSPADDVMGRIRAVAKQAAPEGQGRTRYLQMAKILAGITDVAVLREVFYRCVPITRQWQARPGVNPYWQAEMAVLFRLAELRTDASAKVLVGLLSDGDLRWEGEAATNIGTAITRCGPPCLPYLDKLSDDHPQKKLANRSAALIRGGMMGGDTVDP</sequence>
<evidence type="ECO:0000313" key="2">
    <source>
        <dbReference type="EMBL" id="KKN90639.1"/>
    </source>
</evidence>
<dbReference type="EMBL" id="LAZR01000108">
    <property type="protein sequence ID" value="KKN90639.1"/>
    <property type="molecule type" value="Genomic_DNA"/>
</dbReference>
<keyword evidence="1" id="KW-0812">Transmembrane</keyword>
<accession>A0A0F9UG40</accession>
<keyword evidence="1" id="KW-0472">Membrane</keyword>
<organism evidence="2">
    <name type="scientific">marine sediment metagenome</name>
    <dbReference type="NCBI Taxonomy" id="412755"/>
    <lineage>
        <taxon>unclassified sequences</taxon>
        <taxon>metagenomes</taxon>
        <taxon>ecological metagenomes</taxon>
    </lineage>
</organism>
<evidence type="ECO:0000256" key="1">
    <source>
        <dbReference type="SAM" id="Phobius"/>
    </source>
</evidence>
<keyword evidence="1" id="KW-1133">Transmembrane helix</keyword>
<gene>
    <name evidence="2" type="ORF">LCGC14_0225820</name>
</gene>
<reference evidence="2" key="1">
    <citation type="journal article" date="2015" name="Nature">
        <title>Complex archaea that bridge the gap between prokaryotes and eukaryotes.</title>
        <authorList>
            <person name="Spang A."/>
            <person name="Saw J.H."/>
            <person name="Jorgensen S.L."/>
            <person name="Zaremba-Niedzwiedzka K."/>
            <person name="Martijn J."/>
            <person name="Lind A.E."/>
            <person name="van Eijk R."/>
            <person name="Schleper C."/>
            <person name="Guy L."/>
            <person name="Ettema T.J."/>
        </authorList>
    </citation>
    <scope>NUCLEOTIDE SEQUENCE</scope>
</reference>
<comment type="caution">
    <text evidence="2">The sequence shown here is derived from an EMBL/GenBank/DDBJ whole genome shotgun (WGS) entry which is preliminary data.</text>
</comment>
<feature type="transmembrane region" description="Helical" evidence="1">
    <location>
        <begin position="31"/>
        <end position="51"/>
    </location>
</feature>
<name>A0A0F9UG40_9ZZZZ</name>
<dbReference type="AlphaFoldDB" id="A0A0F9UG40"/>
<proteinExistence type="predicted"/>